<feature type="signal peptide" evidence="2">
    <location>
        <begin position="1"/>
        <end position="20"/>
    </location>
</feature>
<dbReference type="GO" id="GO:0008932">
    <property type="term" value="F:lytic endotransglycosylase activity"/>
    <property type="evidence" value="ECO:0007669"/>
    <property type="project" value="TreeGrafter"/>
</dbReference>
<protein>
    <submittedName>
        <fullName evidence="4">LysM peptidoglycan-binding domain-containing protein</fullName>
    </submittedName>
</protein>
<evidence type="ECO:0000256" key="2">
    <source>
        <dbReference type="SAM" id="SignalP"/>
    </source>
</evidence>
<name>A0A6L6UBW6_9FLAO</name>
<gene>
    <name evidence="4" type="ORF">GN138_14875</name>
</gene>
<keyword evidence="5" id="KW-1185">Reference proteome</keyword>
<feature type="chain" id="PRO_5026707303" evidence="2">
    <location>
        <begin position="21"/>
        <end position="707"/>
    </location>
</feature>
<accession>A0A6L6UBW6</accession>
<feature type="domain" description="LysM" evidence="3">
    <location>
        <begin position="150"/>
        <end position="194"/>
    </location>
</feature>
<evidence type="ECO:0000313" key="4">
    <source>
        <dbReference type="EMBL" id="MUU79733.1"/>
    </source>
</evidence>
<feature type="domain" description="LysM" evidence="3">
    <location>
        <begin position="25"/>
        <end position="68"/>
    </location>
</feature>
<dbReference type="InterPro" id="IPR036779">
    <property type="entry name" value="LysM_dom_sf"/>
</dbReference>
<sequence length="707" mass="78805">MGKCFMLIIVLVFSLNLAIAQQDNIVHSIKKGESVYQISRQYGVSMNSIFELNPGSRDVIYAGRTLLIPNSSDNNNNNNNTSSETENNANGISNYEVQRGETKSGLSRRFGVSIAMLEQQNPHIVNMLQAGHIINIDKTIAEETPVAKEGEHIVVKGETLWGIARENGISVAQLEAANSGQLSEFLQIGQTLIIPDKNSVTTNSDEYLVQRGDTKFELSRRFNMSIAELEAKNPHIVEMLMAGHRIDISNSTDISTTEDTNVETASTETINSTSQEGDYVDYTIQAQETLYGLSRKAGMSMEDLMELNPSLRVAVNKGDTIKMPRNPGEFTPSETAPLDNSSNEIEINTNNRNASLYANLNTVSATGLYFYTPFSSQELSSPEQRQKMVDADPNQQFYIDFFQGAQIAIDSAKALNLDFDVALIKKNIAKSKLEINSVHKKNALLVPFLDNASNFPEIESSQNISIIDIESNLKSTDSVKVYASLPSKEQEKIKTLNYLALQNARVIVVSNLEQSINKELIQNIIPNAKYLKVDNSGNFSPNTLDNTLSTNKPNYVILDSDKTSIFLNSTTTLMSKLSNYNIQLVLLESSLLPKQNEVSDMRFRVLKLIFPSVLDPQNKKDINDFERSYNDVFGASPSKHALLGFDITLDILLRLSQDTSFENSVNNIVSEHPHLRFEYKKSNETNYLNTGIHLLQYNSNEGLIEID</sequence>
<dbReference type="InterPro" id="IPR018392">
    <property type="entry name" value="LysM"/>
</dbReference>
<evidence type="ECO:0000256" key="1">
    <source>
        <dbReference type="SAM" id="MobiDB-lite"/>
    </source>
</evidence>
<dbReference type="PANTHER" id="PTHR33734:SF22">
    <property type="entry name" value="MEMBRANE-BOUND LYTIC MUREIN TRANSGLYCOSYLASE D"/>
    <property type="match status" value="1"/>
</dbReference>
<feature type="domain" description="LysM" evidence="3">
    <location>
        <begin position="280"/>
        <end position="323"/>
    </location>
</feature>
<feature type="region of interest" description="Disordered" evidence="1">
    <location>
        <begin position="322"/>
        <end position="342"/>
    </location>
</feature>
<dbReference type="Pfam" id="PF01476">
    <property type="entry name" value="LysM"/>
    <property type="match status" value="5"/>
</dbReference>
<comment type="caution">
    <text evidence="4">The sequence shown here is derived from an EMBL/GenBank/DDBJ whole genome shotgun (WGS) entry which is preliminary data.</text>
</comment>
<dbReference type="CDD" id="cd00118">
    <property type="entry name" value="LysM"/>
    <property type="match status" value="4"/>
</dbReference>
<organism evidence="4 5">
    <name type="scientific">Winogradskyella endarachnes</name>
    <dbReference type="NCBI Taxonomy" id="2681965"/>
    <lineage>
        <taxon>Bacteria</taxon>
        <taxon>Pseudomonadati</taxon>
        <taxon>Bacteroidota</taxon>
        <taxon>Flavobacteriia</taxon>
        <taxon>Flavobacteriales</taxon>
        <taxon>Flavobacteriaceae</taxon>
        <taxon>Winogradskyella</taxon>
    </lineage>
</organism>
<dbReference type="Proteomes" id="UP000478208">
    <property type="component" value="Unassembled WGS sequence"/>
</dbReference>
<dbReference type="PANTHER" id="PTHR33734">
    <property type="entry name" value="LYSM DOMAIN-CONTAINING GPI-ANCHORED PROTEIN 2"/>
    <property type="match status" value="1"/>
</dbReference>
<evidence type="ECO:0000259" key="3">
    <source>
        <dbReference type="PROSITE" id="PS51782"/>
    </source>
</evidence>
<dbReference type="SMART" id="SM00257">
    <property type="entry name" value="LysM"/>
    <property type="match status" value="5"/>
</dbReference>
<dbReference type="AlphaFoldDB" id="A0A6L6UBW6"/>
<feature type="domain" description="LysM" evidence="3">
    <location>
        <begin position="93"/>
        <end position="136"/>
    </location>
</feature>
<feature type="compositionally biased region" description="Low complexity" evidence="1">
    <location>
        <begin position="70"/>
        <end position="90"/>
    </location>
</feature>
<dbReference type="SUPFAM" id="SSF54106">
    <property type="entry name" value="LysM domain"/>
    <property type="match status" value="5"/>
</dbReference>
<evidence type="ECO:0000313" key="5">
    <source>
        <dbReference type="Proteomes" id="UP000478208"/>
    </source>
</evidence>
<keyword evidence="2" id="KW-0732">Signal</keyword>
<reference evidence="4 5" key="1">
    <citation type="submission" date="2019-12" db="EMBL/GenBank/DDBJ databases">
        <authorList>
            <person name="Li J."/>
        </authorList>
    </citation>
    <scope>NUCLEOTIDE SEQUENCE [LARGE SCALE GENOMIC DNA]</scope>
    <source>
        <strain evidence="4 5">HL2-2</strain>
    </source>
</reference>
<proteinExistence type="predicted"/>
<feature type="region of interest" description="Disordered" evidence="1">
    <location>
        <begin position="70"/>
        <end position="91"/>
    </location>
</feature>
<dbReference type="PROSITE" id="PS51782">
    <property type="entry name" value="LYSM"/>
    <property type="match status" value="4"/>
</dbReference>
<dbReference type="EMBL" id="WOWS01000007">
    <property type="protein sequence ID" value="MUU79733.1"/>
    <property type="molecule type" value="Genomic_DNA"/>
</dbReference>
<dbReference type="Gene3D" id="3.10.350.10">
    <property type="entry name" value="LysM domain"/>
    <property type="match status" value="5"/>
</dbReference>